<feature type="compositionally biased region" description="Low complexity" evidence="1">
    <location>
        <begin position="116"/>
        <end position="126"/>
    </location>
</feature>
<reference evidence="2" key="1">
    <citation type="submission" date="2023-10" db="EMBL/GenBank/DDBJ databases">
        <authorList>
            <person name="Chen Y."/>
            <person name="Shah S."/>
            <person name="Dougan E. K."/>
            <person name="Thang M."/>
            <person name="Chan C."/>
        </authorList>
    </citation>
    <scope>NUCLEOTIDE SEQUENCE [LARGE SCALE GENOMIC DNA]</scope>
</reference>
<dbReference type="EMBL" id="CAUYUJ010021170">
    <property type="protein sequence ID" value="CAK0903129.1"/>
    <property type="molecule type" value="Genomic_DNA"/>
</dbReference>
<feature type="region of interest" description="Disordered" evidence="1">
    <location>
        <begin position="1"/>
        <end position="191"/>
    </location>
</feature>
<name>A0ABN9XT26_9DINO</name>
<protein>
    <submittedName>
        <fullName evidence="2">Uncharacterized protein</fullName>
    </submittedName>
</protein>
<accession>A0ABN9XT26</accession>
<evidence type="ECO:0000313" key="3">
    <source>
        <dbReference type="Proteomes" id="UP001189429"/>
    </source>
</evidence>
<keyword evidence="3" id="KW-1185">Reference proteome</keyword>
<evidence type="ECO:0000313" key="2">
    <source>
        <dbReference type="EMBL" id="CAK0903129.1"/>
    </source>
</evidence>
<feature type="compositionally biased region" description="Polar residues" evidence="1">
    <location>
        <begin position="1"/>
        <end position="10"/>
    </location>
</feature>
<dbReference type="PANTHER" id="PTHR36960:SF1">
    <property type="entry name" value="SI:DKEY-32E6.3"/>
    <property type="match status" value="1"/>
</dbReference>
<feature type="compositionally biased region" description="Low complexity" evidence="1">
    <location>
        <begin position="158"/>
        <end position="178"/>
    </location>
</feature>
<dbReference type="Proteomes" id="UP001189429">
    <property type="component" value="Unassembled WGS sequence"/>
</dbReference>
<comment type="caution">
    <text evidence="2">The sequence shown here is derived from an EMBL/GenBank/DDBJ whole genome shotgun (WGS) entry which is preliminary data.</text>
</comment>
<dbReference type="PANTHER" id="PTHR36960">
    <property type="entry name" value="SI:DKEY-32E6.3"/>
    <property type="match status" value="1"/>
</dbReference>
<organism evidence="2 3">
    <name type="scientific">Prorocentrum cordatum</name>
    <dbReference type="NCBI Taxonomy" id="2364126"/>
    <lineage>
        <taxon>Eukaryota</taxon>
        <taxon>Sar</taxon>
        <taxon>Alveolata</taxon>
        <taxon>Dinophyceae</taxon>
        <taxon>Prorocentrales</taxon>
        <taxon>Prorocentraceae</taxon>
        <taxon>Prorocentrum</taxon>
    </lineage>
</organism>
<feature type="compositionally biased region" description="Low complexity" evidence="1">
    <location>
        <begin position="49"/>
        <end position="72"/>
    </location>
</feature>
<evidence type="ECO:0000256" key="1">
    <source>
        <dbReference type="SAM" id="MobiDB-lite"/>
    </source>
</evidence>
<feature type="compositionally biased region" description="Basic residues" evidence="1">
    <location>
        <begin position="104"/>
        <end position="115"/>
    </location>
</feature>
<proteinExistence type="predicted"/>
<gene>
    <name evidence="2" type="ORF">PCOR1329_LOCUS79516</name>
</gene>
<sequence>MMTRSLSKPASTVRAPSRCRRRAEVPLLRAQQPGVPRGGQGPRVRRLQGGRAGRPPRGAPAGRARPAADTRGALGGGRRGSGRRRRLAVLPGRPGGLPPPLPGARRRGGRPRLRGRPPALRGPGLRHAASVLPCGEPRRRGVVRRALPAPQRRARRSGTAGPQRRPRAGRSPGAAEPGRASDEGGLPSQLSHTPFIHGKQVSLDVMLLVWALGLRVETDLSPSAFRIRVPPQASRIFAAPLCLGASDLRRAFAGAGEALVFEVPGAGHELHPWEEDRLAETGTTVLNLFFVAAPLDASGHGVGKAQPDPARVGQATVRTAWPIWQVDSAIDRSDPRSLHLAVHARRGQGAPGEAAAAGSSGHFGIVLNFEDATKCCEAQGHLSRRRWALRSLLLQQAVALADSFCGAASPAAEAAPEHAAYPDGGAGHWRAPPDVGGRGAPAEAGAWVAPAEDRPPEMGQQVTCGCFGRHPQEEAKSAPRHACREGFEHRRSEVVRLQATEALLADGSGWPALALRPAPAEAGPPGLAARGAGGAAAGSSARAGDELQAWLAAGRRHLVLHMDINKTVLMCDSAGGKDSTQVVHEVIASTSWGVEVDGQWLLLEGSAPGVLRPEGDGSGDVLSYAEWVERKLPGRDNSKARQRLIGVVCEDGSPGIMLRGHAERLRAGLKMPDGTDVGLLPAFFELLLALKTAERSFALCFRSFGEDMDVVAEELNMFCEGRHPLFPGAVFDGRDGQPDYRISLSSPHQCGTFFRDDSGIKLVMGTIDQPGEGRFKHVAPSIDFYDSFTGVDVRSGSEAEIGEFVRKLTSTTGTFALRDHFFHWKNKKQSSTAGKVFFFDASASTSTHDMFFDDNIRYSETHIVHPVEINSPESPQWASSLLLTHLCRAEALEAISDRLYFVKEVVQRERRFERKLQARQKLARCMRKVKALRCFMSFSLDSAQIEDTYDPWKGLRKHDCQISLTRDESSPDDIY</sequence>